<gene>
    <name evidence="2" type="ORF">C483_17293</name>
</gene>
<evidence type="ECO:0000313" key="2">
    <source>
        <dbReference type="EMBL" id="ELY87676.1"/>
    </source>
</evidence>
<sequence length="78" mass="8510">MKESLLDILRCPLDKHELELEDATYDESADGDSDDSNGEDAAEVVDGTLVCAECGERYPVEDGIPNLLPPDMREESPA</sequence>
<evidence type="ECO:0008006" key="4">
    <source>
        <dbReference type="Google" id="ProtNLM"/>
    </source>
</evidence>
<keyword evidence="3" id="KW-1185">Reference proteome</keyword>
<evidence type="ECO:0000256" key="1">
    <source>
        <dbReference type="SAM" id="MobiDB-lite"/>
    </source>
</evidence>
<dbReference type="SUPFAM" id="SSF158997">
    <property type="entry name" value="Trm112p-like"/>
    <property type="match status" value="1"/>
</dbReference>
<dbReference type="PATRIC" id="fig|1227493.4.peg.3481"/>
<comment type="caution">
    <text evidence="2">The sequence shown here is derived from an EMBL/GenBank/DDBJ whole genome shotgun (WGS) entry which is preliminary data.</text>
</comment>
<accession>L9ZNN4</accession>
<organism evidence="2 3">
    <name type="scientific">Natrialba hulunbeirensis JCM 10989</name>
    <dbReference type="NCBI Taxonomy" id="1227493"/>
    <lineage>
        <taxon>Archaea</taxon>
        <taxon>Methanobacteriati</taxon>
        <taxon>Methanobacteriota</taxon>
        <taxon>Stenosarchaea group</taxon>
        <taxon>Halobacteria</taxon>
        <taxon>Halobacteriales</taxon>
        <taxon>Natrialbaceae</taxon>
        <taxon>Natrialba</taxon>
    </lineage>
</organism>
<proteinExistence type="predicted"/>
<dbReference type="Gene3D" id="2.20.25.10">
    <property type="match status" value="1"/>
</dbReference>
<dbReference type="PANTHER" id="PTHR33505:SF4">
    <property type="entry name" value="PROTEIN PREY, MITOCHONDRIAL"/>
    <property type="match status" value="1"/>
</dbReference>
<dbReference type="PANTHER" id="PTHR33505">
    <property type="entry name" value="ZGC:162634"/>
    <property type="match status" value="1"/>
</dbReference>
<dbReference type="STRING" id="1227493.C483_17293"/>
<dbReference type="EMBL" id="AOIM01000041">
    <property type="protein sequence ID" value="ELY87676.1"/>
    <property type="molecule type" value="Genomic_DNA"/>
</dbReference>
<dbReference type="RefSeq" id="WP_006654595.1">
    <property type="nucleotide sequence ID" value="NZ_AOIM01000041.1"/>
</dbReference>
<dbReference type="InterPro" id="IPR005651">
    <property type="entry name" value="Trm112-like"/>
</dbReference>
<dbReference type="NCBIfam" id="NF038101">
    <property type="entry name" value="Trm112_arch"/>
    <property type="match status" value="1"/>
</dbReference>
<protein>
    <recommendedName>
        <fullName evidence="4">Trm112p-like protein</fullName>
    </recommendedName>
</protein>
<dbReference type="OrthoDB" id="6467at2157"/>
<feature type="region of interest" description="Disordered" evidence="1">
    <location>
        <begin position="22"/>
        <end position="42"/>
    </location>
</feature>
<evidence type="ECO:0000313" key="3">
    <source>
        <dbReference type="Proteomes" id="UP000011519"/>
    </source>
</evidence>
<dbReference type="AlphaFoldDB" id="L9ZNN4"/>
<reference evidence="2 3" key="1">
    <citation type="journal article" date="2014" name="PLoS Genet.">
        <title>Phylogenetically driven sequencing of extremely halophilic archaea reveals strategies for static and dynamic osmo-response.</title>
        <authorList>
            <person name="Becker E.A."/>
            <person name="Seitzer P.M."/>
            <person name="Tritt A."/>
            <person name="Larsen D."/>
            <person name="Krusor M."/>
            <person name="Yao A.I."/>
            <person name="Wu D."/>
            <person name="Madern D."/>
            <person name="Eisen J.A."/>
            <person name="Darling A.E."/>
            <person name="Facciotti M.T."/>
        </authorList>
    </citation>
    <scope>NUCLEOTIDE SEQUENCE [LARGE SCALE GENOMIC DNA]</scope>
    <source>
        <strain evidence="2 3">JCM 10989</strain>
    </source>
</reference>
<dbReference type="Pfam" id="PF03966">
    <property type="entry name" value="Trm112p"/>
    <property type="match status" value="1"/>
</dbReference>
<dbReference type="Proteomes" id="UP000011519">
    <property type="component" value="Unassembled WGS sequence"/>
</dbReference>
<name>L9ZNN4_9EURY</name>